<proteinExistence type="predicted"/>
<feature type="transmembrane region" description="Helical" evidence="1">
    <location>
        <begin position="16"/>
        <end position="44"/>
    </location>
</feature>
<evidence type="ECO:0000313" key="2">
    <source>
        <dbReference type="Proteomes" id="UP000095283"/>
    </source>
</evidence>
<organism evidence="2 3">
    <name type="scientific">Heterorhabditis bacteriophora</name>
    <name type="common">Entomopathogenic nematode worm</name>
    <dbReference type="NCBI Taxonomy" id="37862"/>
    <lineage>
        <taxon>Eukaryota</taxon>
        <taxon>Metazoa</taxon>
        <taxon>Ecdysozoa</taxon>
        <taxon>Nematoda</taxon>
        <taxon>Chromadorea</taxon>
        <taxon>Rhabditida</taxon>
        <taxon>Rhabditina</taxon>
        <taxon>Rhabditomorpha</taxon>
        <taxon>Strongyloidea</taxon>
        <taxon>Heterorhabditidae</taxon>
        <taxon>Heterorhabditis</taxon>
    </lineage>
</organism>
<keyword evidence="1" id="KW-1133">Transmembrane helix</keyword>
<accession>A0A1I7WPA5</accession>
<evidence type="ECO:0000313" key="3">
    <source>
        <dbReference type="WBParaSite" id="Hba_06984"/>
    </source>
</evidence>
<reference evidence="3" key="1">
    <citation type="submission" date="2016-11" db="UniProtKB">
        <authorList>
            <consortium name="WormBaseParasite"/>
        </authorList>
    </citation>
    <scope>IDENTIFICATION</scope>
</reference>
<keyword evidence="1" id="KW-0472">Membrane</keyword>
<protein>
    <submittedName>
        <fullName evidence="3">WD_REPEATS_REGION domain-containing protein</fullName>
    </submittedName>
</protein>
<dbReference type="WBParaSite" id="Hba_06984">
    <property type="protein sequence ID" value="Hba_06984"/>
    <property type="gene ID" value="Hba_06984"/>
</dbReference>
<keyword evidence="1" id="KW-0812">Transmembrane</keyword>
<sequence length="117" mass="12917">MKVAVTILTVFSLSRFFMLFLLGLVLYTIMYEFLGFLFISLFLLDINLEGRYSVEESRGVGDAKFAPNSLVLFVNNGSQLVSADSAGIIKIWTLATGESDNSIDEQVCTVGQNIGYK</sequence>
<dbReference type="Proteomes" id="UP000095283">
    <property type="component" value="Unplaced"/>
</dbReference>
<name>A0A1I7WPA5_HETBA</name>
<dbReference type="AlphaFoldDB" id="A0A1I7WPA5"/>
<evidence type="ECO:0000256" key="1">
    <source>
        <dbReference type="SAM" id="Phobius"/>
    </source>
</evidence>
<keyword evidence="2" id="KW-1185">Reference proteome</keyword>